<evidence type="ECO:0000313" key="2">
    <source>
        <dbReference type="Proteomes" id="UP000060699"/>
    </source>
</evidence>
<keyword evidence="1" id="KW-0413">Isomerase</keyword>
<evidence type="ECO:0000313" key="1">
    <source>
        <dbReference type="EMBL" id="ALV05645.1"/>
    </source>
</evidence>
<dbReference type="RefSeq" id="WP_058934063.1">
    <property type="nucleotide sequence ID" value="NZ_CP013729.1"/>
</dbReference>
<reference evidence="1 2" key="1">
    <citation type="submission" date="2015-12" db="EMBL/GenBank/DDBJ databases">
        <title>Complete genome of Roseateles depolymerans KCTC 42856.</title>
        <authorList>
            <person name="Kim K.M."/>
        </authorList>
    </citation>
    <scope>NUCLEOTIDE SEQUENCE [LARGE SCALE GENOMIC DNA]</scope>
    <source>
        <strain evidence="1 2">KCTC 42856</strain>
    </source>
</reference>
<protein>
    <submittedName>
        <fullName evidence="1">Zn-finger domain associated with topoisomerase type I</fullName>
    </submittedName>
</protein>
<proteinExistence type="predicted"/>
<name>A0A0U3MAH0_9BURK</name>
<organism evidence="1 2">
    <name type="scientific">Roseateles depolymerans</name>
    <dbReference type="NCBI Taxonomy" id="76731"/>
    <lineage>
        <taxon>Bacteria</taxon>
        <taxon>Pseudomonadati</taxon>
        <taxon>Pseudomonadota</taxon>
        <taxon>Betaproteobacteria</taxon>
        <taxon>Burkholderiales</taxon>
        <taxon>Sphaerotilaceae</taxon>
        <taxon>Roseateles</taxon>
    </lineage>
</organism>
<accession>A0A0U3MAH0</accession>
<dbReference type="EMBL" id="CP013729">
    <property type="protein sequence ID" value="ALV05645.1"/>
    <property type="molecule type" value="Genomic_DNA"/>
</dbReference>
<gene>
    <name evidence="1" type="ORF">RD2015_1153</name>
</gene>
<dbReference type="AlphaFoldDB" id="A0A0U3MAH0"/>
<dbReference type="GO" id="GO:0016853">
    <property type="term" value="F:isomerase activity"/>
    <property type="evidence" value="ECO:0007669"/>
    <property type="project" value="UniProtKB-KW"/>
</dbReference>
<dbReference type="OrthoDB" id="359260at2"/>
<dbReference type="KEGG" id="rdp:RD2015_1153"/>
<dbReference type="Proteomes" id="UP000060699">
    <property type="component" value="Chromosome"/>
</dbReference>
<keyword evidence="2" id="KW-1185">Reference proteome</keyword>
<sequence length="168" mass="18531">MARCAYCDTRILFGGKQIGERRYCGDKCATHGALAIAAESFSAQDVAHHVTLVHRGNCPKCDGQGPVDVHTSHRVWSALFMTQWSSRPAICCRRCGNKRRLGDAAFSLVLGWWGFPWGLVMTPVQVLRNLVGSLRAPDPERPSAQLEKQLRLHLAQQVVAAQRSPGQV</sequence>